<accession>A0A1J8QK92</accession>
<feature type="signal peptide" evidence="1">
    <location>
        <begin position="1"/>
        <end position="17"/>
    </location>
</feature>
<sequence>MLTTLVIFFFFFHYSFTSESATLTLSRHTPSLCPPSPALQIRNGLEQGYVGVTGWHRT</sequence>
<comment type="caution">
    <text evidence="2">The sequence shown here is derived from an EMBL/GenBank/DDBJ whole genome shotgun (WGS) entry which is preliminary data.</text>
</comment>
<evidence type="ECO:0000313" key="2">
    <source>
        <dbReference type="EMBL" id="OJA21357.1"/>
    </source>
</evidence>
<gene>
    <name evidence="2" type="ORF">AZE42_13791</name>
</gene>
<protein>
    <recommendedName>
        <fullName evidence="4">Secreted protein</fullName>
    </recommendedName>
</protein>
<name>A0A1J8QK92_9AGAM</name>
<keyword evidence="3" id="KW-1185">Reference proteome</keyword>
<dbReference type="Proteomes" id="UP000183567">
    <property type="component" value="Unassembled WGS sequence"/>
</dbReference>
<evidence type="ECO:0000256" key="1">
    <source>
        <dbReference type="SAM" id="SignalP"/>
    </source>
</evidence>
<feature type="chain" id="PRO_5009649659" description="Secreted protein" evidence="1">
    <location>
        <begin position="18"/>
        <end position="58"/>
    </location>
</feature>
<reference evidence="2 3" key="1">
    <citation type="submission" date="2016-03" db="EMBL/GenBank/DDBJ databases">
        <title>Comparative genomics of the ectomycorrhizal sister species Rhizopogon vinicolor and Rhizopogon vesiculosus (Basidiomycota: Boletales) reveals a divergence of the mating type B locus.</title>
        <authorList>
            <person name="Mujic A.B."/>
            <person name="Kuo A."/>
            <person name="Tritt A."/>
            <person name="Lipzen A."/>
            <person name="Chen C."/>
            <person name="Johnson J."/>
            <person name="Sharma A."/>
            <person name="Barry K."/>
            <person name="Grigoriev I.V."/>
            <person name="Spatafora J.W."/>
        </authorList>
    </citation>
    <scope>NUCLEOTIDE SEQUENCE [LARGE SCALE GENOMIC DNA]</scope>
    <source>
        <strain evidence="2 3">AM-OR11-056</strain>
    </source>
</reference>
<proteinExistence type="predicted"/>
<keyword evidence="1" id="KW-0732">Signal</keyword>
<evidence type="ECO:0000313" key="3">
    <source>
        <dbReference type="Proteomes" id="UP000183567"/>
    </source>
</evidence>
<evidence type="ECO:0008006" key="4">
    <source>
        <dbReference type="Google" id="ProtNLM"/>
    </source>
</evidence>
<dbReference type="EMBL" id="LVVM01000179">
    <property type="protein sequence ID" value="OJA21357.1"/>
    <property type="molecule type" value="Genomic_DNA"/>
</dbReference>
<dbReference type="AlphaFoldDB" id="A0A1J8QK92"/>
<organism evidence="2 3">
    <name type="scientific">Rhizopogon vesiculosus</name>
    <dbReference type="NCBI Taxonomy" id="180088"/>
    <lineage>
        <taxon>Eukaryota</taxon>
        <taxon>Fungi</taxon>
        <taxon>Dikarya</taxon>
        <taxon>Basidiomycota</taxon>
        <taxon>Agaricomycotina</taxon>
        <taxon>Agaricomycetes</taxon>
        <taxon>Agaricomycetidae</taxon>
        <taxon>Boletales</taxon>
        <taxon>Suillineae</taxon>
        <taxon>Rhizopogonaceae</taxon>
        <taxon>Rhizopogon</taxon>
    </lineage>
</organism>